<dbReference type="Proteomes" id="UP000007030">
    <property type="component" value="Chromosome"/>
</dbReference>
<dbReference type="GO" id="GO:0005886">
    <property type="term" value="C:plasma membrane"/>
    <property type="evidence" value="ECO:0007669"/>
    <property type="project" value="UniProtKB-SubCell"/>
</dbReference>
<dbReference type="InterPro" id="IPR025857">
    <property type="entry name" value="MacB_PCD"/>
</dbReference>
<dbReference type="Pfam" id="PF12704">
    <property type="entry name" value="MacB_PCD"/>
    <property type="match status" value="1"/>
</dbReference>
<dbReference type="eggNOG" id="COG0577">
    <property type="taxonomic scope" value="Bacteria"/>
</dbReference>
<evidence type="ECO:0000256" key="3">
    <source>
        <dbReference type="ARBA" id="ARBA00022692"/>
    </source>
</evidence>
<dbReference type="HOGENOM" id="CLU_000604_8_0_0"/>
<dbReference type="PANTHER" id="PTHR30572">
    <property type="entry name" value="MEMBRANE COMPONENT OF TRANSPORTER-RELATED"/>
    <property type="match status" value="1"/>
</dbReference>
<reference evidence="10 11" key="1">
    <citation type="journal article" date="2012" name="Stand. Genomic Sci.">
        <title>Complete genome sequence of the aerobic, heterotroph Marinithermus hydrothermalis type strain (T1(T)) from a deep-sea hydrothermal vent chimney.</title>
        <authorList>
            <person name="Copeland A."/>
            <person name="Gu W."/>
            <person name="Yasawong M."/>
            <person name="Lapidus A."/>
            <person name="Lucas S."/>
            <person name="Deshpande S."/>
            <person name="Pagani I."/>
            <person name="Tapia R."/>
            <person name="Cheng J.F."/>
            <person name="Goodwin L.A."/>
            <person name="Pitluck S."/>
            <person name="Liolios K."/>
            <person name="Ivanova N."/>
            <person name="Mavromatis K."/>
            <person name="Mikhailova N."/>
            <person name="Pati A."/>
            <person name="Chen A."/>
            <person name="Palaniappan K."/>
            <person name="Land M."/>
            <person name="Pan C."/>
            <person name="Brambilla E.M."/>
            <person name="Rohde M."/>
            <person name="Tindall B.J."/>
            <person name="Sikorski J."/>
            <person name="Goker M."/>
            <person name="Detter J.C."/>
            <person name="Bristow J."/>
            <person name="Eisen J.A."/>
            <person name="Markowitz V."/>
            <person name="Hugenholtz P."/>
            <person name="Kyrpides N.C."/>
            <person name="Klenk H.P."/>
            <person name="Woyke T."/>
        </authorList>
    </citation>
    <scope>NUCLEOTIDE SEQUENCE [LARGE SCALE GENOMIC DNA]</scope>
    <source>
        <strain evidence="11">DSM 14884 / JCM 11576 / T1</strain>
    </source>
</reference>
<evidence type="ECO:0000256" key="6">
    <source>
        <dbReference type="ARBA" id="ARBA00038076"/>
    </source>
</evidence>
<comment type="similarity">
    <text evidence="6">Belongs to the ABC-4 integral membrane protein family.</text>
</comment>
<dbReference type="PRINTS" id="PR01036">
    <property type="entry name" value="TCRTETB"/>
</dbReference>
<evidence type="ECO:0008006" key="12">
    <source>
        <dbReference type="Google" id="ProtNLM"/>
    </source>
</evidence>
<keyword evidence="3 7" id="KW-0812">Transmembrane</keyword>
<feature type="transmembrane region" description="Helical" evidence="7">
    <location>
        <begin position="20"/>
        <end position="38"/>
    </location>
</feature>
<dbReference type="STRING" id="869210.Marky_0599"/>
<dbReference type="EMBL" id="CP002630">
    <property type="protein sequence ID" value="AEB11349.1"/>
    <property type="molecule type" value="Genomic_DNA"/>
</dbReference>
<evidence type="ECO:0000256" key="7">
    <source>
        <dbReference type="SAM" id="Phobius"/>
    </source>
</evidence>
<comment type="subcellular location">
    <subcellularLocation>
        <location evidence="1">Cell membrane</location>
        <topology evidence="1">Multi-pass membrane protein</topology>
    </subcellularLocation>
</comment>
<sequence length="378" mass="40022">MEIAALVSRNLLARPVRTGLTLLGIIVATSAMVLFLSFGEGLRKALIAEIARVGPEIQVLPEGSSGFSAPLPEIRPEEVARLEAEAERIGIRQVIPLLLLFRGGFGPGDQFLFEGLPDGVLPTAIFPNLKVQKGTLDPDAGAVVGALVAERHRLELGKELRLNREVSVRVAGILEESGGLADSLIFVRQAPLRAVLDTTNYSLVLLDLAEGVPAEQVAEEVEALLPGLDAQTMSEVMRFAERALRISDIVRFGISLVALVVGGLLVANTVMMGVYERIREFGVMRAIGAKRRFIFSLVLAESLALSLTGGLLGVGLGSLGSWAVNLYTTEAVGIALSAVTPRLALFALGVALTLGLLSGLFPARTASRIPVVEALGRI</sequence>
<dbReference type="OrthoDB" id="9770099at2"/>
<keyword evidence="5 7" id="KW-0472">Membrane</keyword>
<dbReference type="InterPro" id="IPR050250">
    <property type="entry name" value="Macrolide_Exporter_MacB"/>
</dbReference>
<protein>
    <recommendedName>
        <fullName evidence="12">ABC3 transporter permease protein domain-containing protein</fullName>
    </recommendedName>
</protein>
<evidence type="ECO:0000313" key="11">
    <source>
        <dbReference type="Proteomes" id="UP000007030"/>
    </source>
</evidence>
<feature type="transmembrane region" description="Helical" evidence="7">
    <location>
        <begin position="293"/>
        <end position="323"/>
    </location>
</feature>
<dbReference type="RefSeq" id="WP_013703401.1">
    <property type="nucleotide sequence ID" value="NC_015387.1"/>
</dbReference>
<dbReference type="GO" id="GO:0022857">
    <property type="term" value="F:transmembrane transporter activity"/>
    <property type="evidence" value="ECO:0007669"/>
    <property type="project" value="TreeGrafter"/>
</dbReference>
<evidence type="ECO:0000256" key="5">
    <source>
        <dbReference type="ARBA" id="ARBA00023136"/>
    </source>
</evidence>
<feature type="transmembrane region" description="Helical" evidence="7">
    <location>
        <begin position="343"/>
        <end position="361"/>
    </location>
</feature>
<evidence type="ECO:0000256" key="4">
    <source>
        <dbReference type="ARBA" id="ARBA00022989"/>
    </source>
</evidence>
<dbReference type="InterPro" id="IPR003838">
    <property type="entry name" value="ABC3_permease_C"/>
</dbReference>
<name>F2NQ38_MARHT</name>
<dbReference type="KEGG" id="mhd:Marky_0599"/>
<evidence type="ECO:0000259" key="9">
    <source>
        <dbReference type="Pfam" id="PF12704"/>
    </source>
</evidence>
<proteinExistence type="inferred from homology"/>
<dbReference type="Pfam" id="PF02687">
    <property type="entry name" value="FtsX"/>
    <property type="match status" value="1"/>
</dbReference>
<feature type="transmembrane region" description="Helical" evidence="7">
    <location>
        <begin position="252"/>
        <end position="272"/>
    </location>
</feature>
<keyword evidence="4 7" id="KW-1133">Transmembrane helix</keyword>
<evidence type="ECO:0000256" key="2">
    <source>
        <dbReference type="ARBA" id="ARBA00022475"/>
    </source>
</evidence>
<evidence type="ECO:0000313" key="10">
    <source>
        <dbReference type="EMBL" id="AEB11349.1"/>
    </source>
</evidence>
<accession>F2NQ38</accession>
<dbReference type="PANTHER" id="PTHR30572:SF4">
    <property type="entry name" value="ABC TRANSPORTER PERMEASE YTRF"/>
    <property type="match status" value="1"/>
</dbReference>
<gene>
    <name evidence="10" type="ordered locus">Marky_0599</name>
</gene>
<keyword evidence="11" id="KW-1185">Reference proteome</keyword>
<feature type="domain" description="ABC3 transporter permease C-terminal" evidence="8">
    <location>
        <begin position="254"/>
        <end position="370"/>
    </location>
</feature>
<organism evidence="10 11">
    <name type="scientific">Marinithermus hydrothermalis (strain DSM 14884 / JCM 11576 / T1)</name>
    <dbReference type="NCBI Taxonomy" id="869210"/>
    <lineage>
        <taxon>Bacteria</taxon>
        <taxon>Thermotogati</taxon>
        <taxon>Deinococcota</taxon>
        <taxon>Deinococci</taxon>
        <taxon>Thermales</taxon>
        <taxon>Thermaceae</taxon>
        <taxon>Marinithermus</taxon>
    </lineage>
</organism>
<keyword evidence="2" id="KW-1003">Cell membrane</keyword>
<evidence type="ECO:0000259" key="8">
    <source>
        <dbReference type="Pfam" id="PF02687"/>
    </source>
</evidence>
<dbReference type="AlphaFoldDB" id="F2NQ38"/>
<evidence type="ECO:0000256" key="1">
    <source>
        <dbReference type="ARBA" id="ARBA00004651"/>
    </source>
</evidence>
<feature type="domain" description="MacB-like periplasmic core" evidence="9">
    <location>
        <begin position="18"/>
        <end position="224"/>
    </location>
</feature>